<dbReference type="EMBL" id="CP021920">
    <property type="protein sequence ID" value="ASB89326.1"/>
    <property type="molecule type" value="Genomic_DNA"/>
</dbReference>
<dbReference type="Proteomes" id="UP000196877">
    <property type="component" value="Chromosome"/>
</dbReference>
<accession>A0ABM6LJ42</accession>
<proteinExistence type="predicted"/>
<evidence type="ECO:0000313" key="1">
    <source>
        <dbReference type="EMBL" id="ASB89326.1"/>
    </source>
</evidence>
<protein>
    <submittedName>
        <fullName evidence="1">Uncharacterized protein</fullName>
    </submittedName>
</protein>
<keyword evidence="2" id="KW-1185">Reference proteome</keyword>
<name>A0ABM6LJ42_9BACI</name>
<gene>
    <name evidence="1" type="ORF">S101395_02819</name>
</gene>
<organism evidence="1 2">
    <name type="scientific">Bacillus sonorensis</name>
    <dbReference type="NCBI Taxonomy" id="119858"/>
    <lineage>
        <taxon>Bacteria</taxon>
        <taxon>Bacillati</taxon>
        <taxon>Bacillota</taxon>
        <taxon>Bacilli</taxon>
        <taxon>Bacillales</taxon>
        <taxon>Bacillaceae</taxon>
        <taxon>Bacillus</taxon>
    </lineage>
</organism>
<sequence>MKKLLIGIFVSATLLAVGYVASQVNNSGYSIAGFTVGA</sequence>
<reference evidence="1 2" key="1">
    <citation type="submission" date="2017-06" db="EMBL/GenBank/DDBJ databases">
        <title>Genome sequence of Bacillus sonorensis strain SRCM101395.</title>
        <authorList>
            <person name="Cho S.H."/>
        </authorList>
    </citation>
    <scope>NUCLEOTIDE SEQUENCE [LARGE SCALE GENOMIC DNA]</scope>
    <source>
        <strain evidence="1 2">SRCM101395</strain>
    </source>
</reference>
<evidence type="ECO:0000313" key="2">
    <source>
        <dbReference type="Proteomes" id="UP000196877"/>
    </source>
</evidence>